<keyword evidence="2" id="KW-0540">Nuclease</keyword>
<evidence type="ECO:0000313" key="2">
    <source>
        <dbReference type="EMBL" id="MBH8551527.1"/>
    </source>
</evidence>
<name>A0A8J7L408_9CYAN</name>
<keyword evidence="3" id="KW-1185">Reference proteome</keyword>
<dbReference type="RefSeq" id="WP_214437827.1">
    <property type="nucleotide sequence ID" value="NZ_JAECZB010000004.1"/>
</dbReference>
<proteinExistence type="predicted"/>
<accession>A0A8J7L408</accession>
<dbReference type="EMBL" id="JAECZB010000004">
    <property type="protein sequence ID" value="MBH8551527.1"/>
    <property type="molecule type" value="Genomic_DNA"/>
</dbReference>
<evidence type="ECO:0000259" key="1">
    <source>
        <dbReference type="Pfam" id="PF05685"/>
    </source>
</evidence>
<dbReference type="InterPro" id="IPR008538">
    <property type="entry name" value="Uma2"/>
</dbReference>
<dbReference type="Pfam" id="PF05685">
    <property type="entry name" value="Uma2"/>
    <property type="match status" value="1"/>
</dbReference>
<dbReference type="CDD" id="cd06260">
    <property type="entry name" value="DUF820-like"/>
    <property type="match status" value="1"/>
</dbReference>
<reference evidence="2 3" key="1">
    <citation type="journal article" date="2021" name="Int. J. Syst. Evol. Microbiol.">
        <title>Amazonocrinis nigriterrae gen. nov., sp. nov., Atlanticothrix silvestris gen. nov., sp. nov. and Dendronalium phyllosphericum gen. nov., sp. nov., nostocacean cyanobacteria from Brazilian environments.</title>
        <authorList>
            <person name="Alvarenga D.O."/>
            <person name="Andreote A.P.D."/>
            <person name="Branco L.H.Z."/>
            <person name="Delbaje E."/>
            <person name="Cruz R.B."/>
            <person name="Varani A.M."/>
            <person name="Fiore M.F."/>
        </authorList>
    </citation>
    <scope>NUCLEOTIDE SEQUENCE [LARGE SCALE GENOMIC DNA]</scope>
    <source>
        <strain evidence="2 3">CENA357</strain>
    </source>
</reference>
<gene>
    <name evidence="2" type="ORF">I8751_03865</name>
</gene>
<keyword evidence="2" id="KW-0255">Endonuclease</keyword>
<feature type="domain" description="Putative restriction endonuclease" evidence="1">
    <location>
        <begin position="25"/>
        <end position="172"/>
    </location>
</feature>
<dbReference type="InterPro" id="IPR011335">
    <property type="entry name" value="Restrct_endonuc-II-like"/>
</dbReference>
<evidence type="ECO:0000313" key="3">
    <source>
        <dbReference type="Proteomes" id="UP000599391"/>
    </source>
</evidence>
<dbReference type="PANTHER" id="PTHR47152">
    <property type="entry name" value="SLR2084 PROTEIN-RELATED"/>
    <property type="match status" value="1"/>
</dbReference>
<dbReference type="GO" id="GO:0004519">
    <property type="term" value="F:endonuclease activity"/>
    <property type="evidence" value="ECO:0007669"/>
    <property type="project" value="UniProtKB-KW"/>
</dbReference>
<dbReference type="AlphaFoldDB" id="A0A8J7L408"/>
<keyword evidence="2" id="KW-0378">Hydrolase</keyword>
<sequence length="217" mass="25007">MVATVPFAETRTLLKNISWQTFKTMLFEMGGERNSRLAYDNKIVEIMTPLMPHENSNRLIESYILVLCEEFGLEVKSTGSVTLTRDDLEKGGEPDSSYYIQNESLVRNKQNIDLAQDPPPDLVIEVEYSKSKIDKLSLYASMNIPEFWRYNGTVLRIYILLDNQYSEVELSPTFVPVPVKDMTQFLEESRKIGQLAAKRAFRAWVKQQISDSEHNNI</sequence>
<dbReference type="InterPro" id="IPR012296">
    <property type="entry name" value="Nuclease_put_TT1808"/>
</dbReference>
<organism evidence="2 3">
    <name type="scientific">Atlanticothrix silvestris CENA357</name>
    <dbReference type="NCBI Taxonomy" id="1725252"/>
    <lineage>
        <taxon>Bacteria</taxon>
        <taxon>Bacillati</taxon>
        <taxon>Cyanobacteriota</taxon>
        <taxon>Cyanophyceae</taxon>
        <taxon>Nostocales</taxon>
        <taxon>Nodulariaceae</taxon>
        <taxon>Atlanticothrix</taxon>
        <taxon>Atlanticothrix silvestris</taxon>
    </lineage>
</organism>
<dbReference type="Proteomes" id="UP000599391">
    <property type="component" value="Unassembled WGS sequence"/>
</dbReference>
<dbReference type="PANTHER" id="PTHR47152:SF1">
    <property type="entry name" value="SLL1186 PROTEIN"/>
    <property type="match status" value="1"/>
</dbReference>
<protein>
    <submittedName>
        <fullName evidence="2">Uma2 family endonuclease</fullName>
    </submittedName>
</protein>
<comment type="caution">
    <text evidence="2">The sequence shown here is derived from an EMBL/GenBank/DDBJ whole genome shotgun (WGS) entry which is preliminary data.</text>
</comment>
<dbReference type="SUPFAM" id="SSF52980">
    <property type="entry name" value="Restriction endonuclease-like"/>
    <property type="match status" value="1"/>
</dbReference>
<dbReference type="Gene3D" id="3.90.1570.10">
    <property type="entry name" value="tt1808, chain A"/>
    <property type="match status" value="1"/>
</dbReference>